<accession>A0A2I5HEL8</accession>
<name>A0A2I5HEL8_SALDZ</name>
<dbReference type="EMBL" id="DAARAS010000006">
    <property type="protein sequence ID" value="HAE1647482.1"/>
    <property type="molecule type" value="Genomic_DNA"/>
</dbReference>
<dbReference type="Proteomes" id="UP000839735">
    <property type="component" value="Unassembled WGS sequence"/>
</dbReference>
<dbReference type="EMBL" id="DAAFZM010000004">
    <property type="protein sequence ID" value="HAB2183982.1"/>
    <property type="molecule type" value="Genomic_DNA"/>
</dbReference>
<dbReference type="EMBL" id="DAAFYE010000023">
    <property type="protein sequence ID" value="HAB1992197.1"/>
    <property type="molecule type" value="Genomic_DNA"/>
</dbReference>
<dbReference type="EMBL" id="CP023345">
    <property type="protein sequence ID" value="ATW53989.1"/>
    <property type="molecule type" value="Genomic_DNA"/>
</dbReference>
<reference evidence="36" key="4">
    <citation type="submission" date="2018-08" db="EMBL/GenBank/DDBJ databases">
        <authorList>
            <consortium name="GenomeTrakr network: Whole genome sequencing for foodborne pathogen traceback"/>
        </authorList>
    </citation>
    <scope>NUCLEOTIDE SEQUENCE [LARGE SCALE GENOMIC DNA]</scope>
    <source>
        <strain evidence="4">CFSAN008697</strain>
        <strain evidence="7">FDA00001986</strain>
        <strain evidence="36">FMA0132</strain>
    </source>
</reference>
<dbReference type="GO" id="GO:0005886">
    <property type="term" value="C:plasma membrane"/>
    <property type="evidence" value="ECO:0007669"/>
    <property type="project" value="TreeGrafter"/>
</dbReference>
<dbReference type="EMBL" id="AAIBIC010000002">
    <property type="protein sequence ID" value="ECC3912900.1"/>
    <property type="molecule type" value="Genomic_DNA"/>
</dbReference>
<evidence type="ECO:0000313" key="18">
    <source>
        <dbReference type="EMBL" id="HAB3977576.1"/>
    </source>
</evidence>
<dbReference type="EMBL" id="DAAQZP010000023">
    <property type="protein sequence ID" value="HAE1595243.1"/>
    <property type="molecule type" value="Genomic_DNA"/>
</dbReference>
<dbReference type="EMBL" id="DAAFWY010000009">
    <property type="protein sequence ID" value="HAB1847037.1"/>
    <property type="molecule type" value="Genomic_DNA"/>
</dbReference>
<dbReference type="STRING" id="59204.UQ49_15410"/>
<keyword evidence="1" id="KW-0472">Membrane</keyword>
<evidence type="ECO:0000313" key="17">
    <source>
        <dbReference type="EMBL" id="HAB3963369.1"/>
    </source>
</evidence>
<feature type="domain" description="VTT" evidence="2">
    <location>
        <begin position="33"/>
        <end position="152"/>
    </location>
</feature>
<dbReference type="EMBL" id="DAAGBA010000056">
    <property type="protein sequence ID" value="HAB2326486.1"/>
    <property type="molecule type" value="Genomic_DNA"/>
</dbReference>
<evidence type="ECO:0000313" key="33">
    <source>
        <dbReference type="EMBL" id="HAE1474075.1"/>
    </source>
</evidence>
<evidence type="ECO:0000313" key="5">
    <source>
        <dbReference type="EMBL" id="ECC3912900.1"/>
    </source>
</evidence>
<evidence type="ECO:0000313" key="9">
    <source>
        <dbReference type="EMBL" id="HAB1775346.1"/>
    </source>
</evidence>
<evidence type="ECO:0000313" key="14">
    <source>
        <dbReference type="EMBL" id="HAB2326486.1"/>
    </source>
</evidence>
<evidence type="ECO:0000313" key="10">
    <source>
        <dbReference type="EMBL" id="HAB1847037.1"/>
    </source>
</evidence>
<evidence type="ECO:0000313" key="6">
    <source>
        <dbReference type="EMBL" id="ECJ2913235.1"/>
    </source>
</evidence>
<dbReference type="EMBL" id="AALSXK010000014">
    <property type="protein sequence ID" value="EDD0502863.1"/>
    <property type="molecule type" value="Genomic_DNA"/>
</dbReference>
<evidence type="ECO:0000313" key="30">
    <source>
        <dbReference type="EMBL" id="HAB6339326.1"/>
    </source>
</evidence>
<dbReference type="InterPro" id="IPR051311">
    <property type="entry name" value="DedA_domain"/>
</dbReference>
<evidence type="ECO:0000313" key="20">
    <source>
        <dbReference type="EMBL" id="HAB4099921.1"/>
    </source>
</evidence>
<evidence type="ECO:0000313" key="21">
    <source>
        <dbReference type="EMBL" id="HAB4456615.1"/>
    </source>
</evidence>
<evidence type="ECO:0000313" key="25">
    <source>
        <dbReference type="EMBL" id="HAB4724742.1"/>
    </source>
</evidence>
<evidence type="ECO:0000313" key="37">
    <source>
        <dbReference type="Proteomes" id="UP000230639"/>
    </source>
</evidence>
<evidence type="ECO:0000313" key="26">
    <source>
        <dbReference type="EMBL" id="HAB5015941.1"/>
    </source>
</evidence>
<reference evidence="3 37" key="1">
    <citation type="submission" date="2017-09" db="EMBL/GenBank/DDBJ databases">
        <title>Complete genome of Salmonella enterica subsp. diarizonae isolated from stool of a patient with bacterial enteropathy.</title>
        <authorList>
            <person name="Zhou J."/>
            <person name="Chen Q."/>
            <person name="Guo L."/>
            <person name="Fan J."/>
        </authorList>
    </citation>
    <scope>NUCLEOTIDE SEQUENCE [LARGE SCALE GENOMIC DNA]</scope>
    <source>
        <strain evidence="3 37">HZS154</strain>
    </source>
</reference>
<evidence type="ECO:0000313" key="34">
    <source>
        <dbReference type="EMBL" id="HAE1595243.1"/>
    </source>
</evidence>
<dbReference type="EMBL" id="DAAMIJ010000007">
    <property type="protein sequence ID" value="HAC6768523.1"/>
    <property type="molecule type" value="Genomic_DNA"/>
</dbReference>
<dbReference type="EMBL" id="DAAGVB010000009">
    <property type="protein sequence ID" value="HAB4673298.1"/>
    <property type="molecule type" value="Genomic_DNA"/>
</dbReference>
<reference evidence="9" key="2">
    <citation type="journal article" date="2018" name="Genome Biol.">
        <title>SKESA: strategic k-mer extension for scrupulous assemblies.</title>
        <authorList>
            <person name="Souvorov A."/>
            <person name="Agarwala R."/>
            <person name="Lipman D.J."/>
        </authorList>
    </citation>
    <scope>NUCLEOTIDE SEQUENCE</scope>
    <source>
        <strain evidence="31">11-3796</strain>
        <strain evidence="9">Salmonella enterica</strain>
    </source>
</reference>
<evidence type="ECO:0000313" key="16">
    <source>
        <dbReference type="EMBL" id="HAB3923913.1"/>
    </source>
</evidence>
<dbReference type="EMBL" id="DAAHCF010000078">
    <property type="protein sequence ID" value="HAB5479052.1"/>
    <property type="molecule type" value="Genomic_DNA"/>
</dbReference>
<evidence type="ECO:0000259" key="2">
    <source>
        <dbReference type="Pfam" id="PF09335"/>
    </source>
</evidence>
<dbReference type="EMBL" id="AAMIRF010000011">
    <property type="protein sequence ID" value="EDH7455900.1"/>
    <property type="molecule type" value="Genomic_DNA"/>
</dbReference>
<dbReference type="EMBL" id="DAAGOZ010000004">
    <property type="protein sequence ID" value="HAB3963369.1"/>
    <property type="molecule type" value="Genomic_DNA"/>
</dbReference>
<feature type="transmembrane region" description="Helical" evidence="1">
    <location>
        <begin position="12"/>
        <end position="30"/>
    </location>
</feature>
<dbReference type="PANTHER" id="PTHR42709:SF2">
    <property type="entry name" value="INNER MEMBRANE PROTEIN YOHD"/>
    <property type="match status" value="1"/>
</dbReference>
<organism evidence="3 37">
    <name type="scientific">Salmonella diarizonae</name>
    <dbReference type="NCBI Taxonomy" id="59204"/>
    <lineage>
        <taxon>Bacteria</taxon>
        <taxon>Pseudomonadati</taxon>
        <taxon>Pseudomonadota</taxon>
        <taxon>Gammaproteobacteria</taxon>
        <taxon>Enterobacterales</taxon>
        <taxon>Enterobacteriaceae</taxon>
        <taxon>Salmonella</taxon>
    </lineage>
</organism>
<dbReference type="EMBL" id="DAAFWI010000007">
    <property type="protein sequence ID" value="HAB1775346.1"/>
    <property type="molecule type" value="Genomic_DNA"/>
</dbReference>
<evidence type="ECO:0000313" key="23">
    <source>
        <dbReference type="EMBL" id="HAB4673298.1"/>
    </source>
</evidence>
<feature type="transmembrane region" description="Helical" evidence="1">
    <location>
        <begin position="50"/>
        <end position="72"/>
    </location>
</feature>
<dbReference type="EMBL" id="DAAGOS010000024">
    <property type="protein sequence ID" value="HAB3923913.1"/>
    <property type="molecule type" value="Genomic_DNA"/>
</dbReference>
<dbReference type="EMBL" id="DAAHFA010000003">
    <property type="protein sequence ID" value="HAB5840067.1"/>
    <property type="molecule type" value="Genomic_DNA"/>
</dbReference>
<evidence type="ECO:0000313" key="32">
    <source>
        <dbReference type="EMBL" id="HAE1265992.1"/>
    </source>
</evidence>
<reference evidence="8" key="3">
    <citation type="submission" date="2018-07" db="EMBL/GenBank/DDBJ databases">
        <authorList>
            <consortium name="PulseNet: The National Subtyping Network for Foodborne Disease Surveillance"/>
            <person name="Tarr C.L."/>
            <person name="Trees E."/>
            <person name="Katz L.S."/>
            <person name="Carleton-Romer H.A."/>
            <person name="Stroika S."/>
            <person name="Kucerova Z."/>
            <person name="Roache K.F."/>
            <person name="Sabol A.L."/>
            <person name="Besser J."/>
            <person name="Gerner-Smidt P."/>
        </authorList>
    </citation>
    <scope>NUCLEOTIDE SEQUENCE</scope>
    <source>
        <strain evidence="8">PNUSAS008615</strain>
    </source>
</reference>
<evidence type="ECO:0000313" key="22">
    <source>
        <dbReference type="EMBL" id="HAB4465298.1"/>
    </source>
</evidence>
<reference evidence="9" key="6">
    <citation type="submission" date="2019-10" db="EMBL/GenBank/DDBJ databases">
        <authorList>
            <consortium name="NCBI Pathogen Detection Project"/>
        </authorList>
    </citation>
    <scope>NUCLEOTIDE SEQUENCE</scope>
    <source>
        <strain evidence="31">11-3796</strain>
        <strain evidence="9">Salmonella enterica</strain>
    </source>
</reference>
<dbReference type="Proteomes" id="UP000230639">
    <property type="component" value="Chromosome"/>
</dbReference>
<dbReference type="EMBL" id="DAAFXY010000012">
    <property type="protein sequence ID" value="HAB1977847.1"/>
    <property type="molecule type" value="Genomic_DNA"/>
</dbReference>
<dbReference type="EMBL" id="DAAHJH010000007">
    <property type="protein sequence ID" value="HAB6339326.1"/>
    <property type="molecule type" value="Genomic_DNA"/>
</dbReference>
<evidence type="ECO:0000313" key="28">
    <source>
        <dbReference type="EMBL" id="HAB5479052.1"/>
    </source>
</evidence>
<dbReference type="EMBL" id="DAAGPR010000016">
    <property type="protein sequence ID" value="HAB4049973.1"/>
    <property type="molecule type" value="Genomic_DNA"/>
</dbReference>
<dbReference type="PANTHER" id="PTHR42709">
    <property type="entry name" value="ALKALINE PHOSPHATASE LIKE PROTEIN"/>
    <property type="match status" value="1"/>
</dbReference>
<feature type="transmembrane region" description="Helical" evidence="1">
    <location>
        <begin position="172"/>
        <end position="189"/>
    </location>
</feature>
<dbReference type="AlphaFoldDB" id="A0A2I5HEL8"/>
<dbReference type="Proteomes" id="UP000885362">
    <property type="component" value="Unassembled WGS sequence"/>
</dbReference>
<gene>
    <name evidence="7" type="ORF">AH359_16375</name>
    <name evidence="8" type="ORF">B4V94_10610</name>
    <name evidence="3" type="ORF">CNQ75_05265</name>
    <name evidence="5" type="ORF">CTQ69_02210</name>
    <name evidence="36" type="ORF">EL06_13395</name>
    <name evidence="6" type="ORF">FNI27_09640</name>
    <name evidence="31" type="ORF">G0D72_04840</name>
    <name evidence="32" type="ORF">G2916_15920</name>
    <name evidence="35" type="ORF">G2974_03285</name>
    <name evidence="34" type="ORF">G2997_11235</name>
    <name evidence="33" type="ORF">G3A00_08720</name>
    <name evidence="26" type="ORF">GB016_04975</name>
    <name evidence="11" type="ORF">GB034_07150</name>
    <name evidence="12" type="ORF">GB088_13670</name>
    <name evidence="28" type="ORF">GB236_14085</name>
    <name evidence="29" type="ORF">GB246_04100</name>
    <name evidence="14" type="ORF">GB337_16105</name>
    <name evidence="13" type="ORF">GB348_04635</name>
    <name evidence="30" type="ORF">GB480_10295</name>
    <name evidence="27" type="ORF">GBS30_12045</name>
    <name evidence="16" type="ORF">GBV97_10955</name>
    <name evidence="15" type="ORF">GBW00_07155</name>
    <name evidence="18" type="ORF">GBX19_08160</name>
    <name evidence="17" type="ORF">GBX62_04765</name>
    <name evidence="9" type="ORF">GBY11_07150</name>
    <name evidence="20" type="ORF">GBY15_09390</name>
    <name evidence="19" type="ORF">GBY29_09170</name>
    <name evidence="21" type="ORF">GBY49_09435</name>
    <name evidence="22" type="ORF">GBZ04_11310</name>
    <name evidence="10" type="ORF">GBZ10_11275</name>
    <name evidence="23" type="ORF">GBZ12_05260</name>
    <name evidence="24" type="ORF">GBZ37_14530</name>
    <name evidence="25" type="ORF">GBZ41_13390</name>
    <name evidence="4" type="ORF">PG27_15815</name>
</gene>
<evidence type="ECO:0000313" key="31">
    <source>
        <dbReference type="EMBL" id="HAC6768523.1"/>
    </source>
</evidence>
<evidence type="ECO:0000313" key="8">
    <source>
        <dbReference type="EMBL" id="EDH7455900.1"/>
    </source>
</evidence>
<evidence type="ECO:0000313" key="12">
    <source>
        <dbReference type="EMBL" id="HAB1992197.1"/>
    </source>
</evidence>
<dbReference type="EMBL" id="DAAGXW010000004">
    <property type="protein sequence ID" value="HAB5015941.1"/>
    <property type="molecule type" value="Genomic_DNA"/>
</dbReference>
<dbReference type="InterPro" id="IPR032816">
    <property type="entry name" value="VTT_dom"/>
</dbReference>
<evidence type="ECO:0000313" key="3">
    <source>
        <dbReference type="EMBL" id="ATW53989.1"/>
    </source>
</evidence>
<evidence type="ECO:0000313" key="35">
    <source>
        <dbReference type="EMBL" id="HAE1647482.1"/>
    </source>
</evidence>
<dbReference type="EMBL" id="DAAGTH010000016">
    <property type="protein sequence ID" value="HAB4465298.1"/>
    <property type="molecule type" value="Genomic_DNA"/>
</dbReference>
<evidence type="ECO:0000313" key="19">
    <source>
        <dbReference type="EMBL" id="HAB4049973.1"/>
    </source>
</evidence>
<dbReference type="EMBL" id="DAAGTE010000022">
    <property type="protein sequence ID" value="HAB4456615.1"/>
    <property type="molecule type" value="Genomic_DNA"/>
</dbReference>
<dbReference type="EMBL" id="AAIXUH010000005">
    <property type="protein sequence ID" value="ECJ2913235.1"/>
    <property type="molecule type" value="Genomic_DNA"/>
</dbReference>
<dbReference type="EMBL" id="DAAHAQ010000076">
    <property type="protein sequence ID" value="HAB5330395.1"/>
    <property type="molecule type" value="Genomic_DNA"/>
</dbReference>
<evidence type="ECO:0000313" key="7">
    <source>
        <dbReference type="EMBL" id="EDD0502863.1"/>
    </source>
</evidence>
<dbReference type="EMBL" id="DAAQZS010000006">
    <property type="protein sequence ID" value="HAE1474075.1"/>
    <property type="molecule type" value="Genomic_DNA"/>
</dbReference>
<dbReference type="EMBL" id="AAGLNK010000016">
    <property type="protein sequence ID" value="EBP3694654.1"/>
    <property type="molecule type" value="Genomic_DNA"/>
</dbReference>
<feature type="transmembrane region" description="Helical" evidence="1">
    <location>
        <begin position="131"/>
        <end position="152"/>
    </location>
</feature>
<dbReference type="EMBL" id="DAAGVM010000057">
    <property type="protein sequence ID" value="HAB4724742.1"/>
    <property type="molecule type" value="Genomic_DNA"/>
</dbReference>
<evidence type="ECO:0000313" key="24">
    <source>
        <dbReference type="EMBL" id="HAB4720624.1"/>
    </source>
</evidence>
<dbReference type="Pfam" id="PF09335">
    <property type="entry name" value="VTT_dom"/>
    <property type="match status" value="1"/>
</dbReference>
<evidence type="ECO:0000313" key="13">
    <source>
        <dbReference type="EMBL" id="HAB2183982.1"/>
    </source>
</evidence>
<proteinExistence type="predicted"/>
<evidence type="ECO:0000313" key="27">
    <source>
        <dbReference type="EMBL" id="HAB5330395.1"/>
    </source>
</evidence>
<dbReference type="EMBL" id="RSHK01000011">
    <property type="protein sequence ID" value="MIE70412.1"/>
    <property type="molecule type" value="Genomic_DNA"/>
</dbReference>
<evidence type="ECO:0000256" key="1">
    <source>
        <dbReference type="SAM" id="Phobius"/>
    </source>
</evidence>
<dbReference type="EMBL" id="DAAQXJ010000079">
    <property type="protein sequence ID" value="HAE1265992.1"/>
    <property type="molecule type" value="Genomic_DNA"/>
</dbReference>
<evidence type="ECO:0000313" key="29">
    <source>
        <dbReference type="EMBL" id="HAB5840067.1"/>
    </source>
</evidence>
<dbReference type="EMBL" id="DAAGNY010000005">
    <property type="protein sequence ID" value="HAB3841779.1"/>
    <property type="molecule type" value="Genomic_DNA"/>
</dbReference>
<evidence type="ECO:0000313" key="11">
    <source>
        <dbReference type="EMBL" id="HAB1977847.1"/>
    </source>
</evidence>
<sequence length="198" mass="21860">MLNAGGGLRMDINTLITHYGYAALVIGSMAEGETVTLLGGVAAHQGLLKFPLVVVAVALGGMMGDQLLYLLGRCYGGKILRRFPRYHTKIGHAQKMIQRHPYLFVIGTRFMYGFRVVGPLLIGASRLPPKIFLPLNIVGALVWALLFTTLGYLGGEVIAPWLHDLDQHLRHGVWLILAVVLVVGVRWWLKRRGKAEAR</sequence>
<dbReference type="EMBL" id="DAAGVL010000018">
    <property type="protein sequence ID" value="HAB4720624.1"/>
    <property type="molecule type" value="Genomic_DNA"/>
</dbReference>
<dbReference type="EMBL" id="DAAGPC010000012">
    <property type="protein sequence ID" value="HAB3977576.1"/>
    <property type="molecule type" value="Genomic_DNA"/>
</dbReference>
<evidence type="ECO:0000313" key="15">
    <source>
        <dbReference type="EMBL" id="HAB3841779.1"/>
    </source>
</evidence>
<keyword evidence="1" id="KW-1133">Transmembrane helix</keyword>
<keyword evidence="1" id="KW-0812">Transmembrane</keyword>
<dbReference type="EMBL" id="DAAGQE010000011">
    <property type="protein sequence ID" value="HAB4099921.1"/>
    <property type="molecule type" value="Genomic_DNA"/>
</dbReference>
<evidence type="ECO:0000313" key="4">
    <source>
        <dbReference type="EMBL" id="EBP3694654.1"/>
    </source>
</evidence>
<evidence type="ECO:0000313" key="36">
    <source>
        <dbReference type="EMBL" id="MIE70412.1"/>
    </source>
</evidence>
<reference evidence="6" key="5">
    <citation type="submission" date="2019-07" db="EMBL/GenBank/DDBJ databases">
        <authorList>
            <person name="Ashton P.M."/>
            <person name="Dallman T."/>
            <person name="Nair S."/>
            <person name="De Pinna E."/>
            <person name="Peters T."/>
            <person name="Grant K."/>
        </authorList>
    </citation>
    <scope>NUCLEOTIDE SEQUENCE</scope>
    <source>
        <strain evidence="5">294779</strain>
        <strain evidence="6">481463</strain>
    </source>
</reference>
<protein>
    <submittedName>
        <fullName evidence="3">DedA family protein</fullName>
    </submittedName>
</protein>